<dbReference type="PANTHER" id="PTHR33747">
    <property type="entry name" value="UPF0225 PROTEIN SCO1677"/>
    <property type="match status" value="1"/>
</dbReference>
<comment type="similarity">
    <text evidence="1 2">Belongs to the UPF0225 family.</text>
</comment>
<gene>
    <name evidence="4" type="ORF">BN437_2020</name>
</gene>
<dbReference type="RefSeq" id="WP_004157799.1">
    <property type="nucleotide sequence ID" value="NZ_BAYW01000007.1"/>
</dbReference>
<dbReference type="AlphaFoldDB" id="A0A831A1U4"/>
<feature type="domain" description="YchJ-like middle NTF2-like" evidence="3">
    <location>
        <begin position="29"/>
        <end position="127"/>
    </location>
</feature>
<dbReference type="InterPro" id="IPR004027">
    <property type="entry name" value="SEC_C_motif"/>
</dbReference>
<proteinExistence type="inferred from homology"/>
<organism evidence="4 5">
    <name type="scientific">Erwinia amylovora NBRC 12687 = CFBP 1232</name>
    <dbReference type="NCBI Taxonomy" id="1219359"/>
    <lineage>
        <taxon>Bacteria</taxon>
        <taxon>Pseudomonadati</taxon>
        <taxon>Pseudomonadota</taxon>
        <taxon>Gammaproteobacteria</taxon>
        <taxon>Enterobacterales</taxon>
        <taxon>Erwiniaceae</taxon>
        <taxon>Erwinia</taxon>
    </lineage>
</organism>
<dbReference type="SUPFAM" id="SSF103642">
    <property type="entry name" value="Sec-C motif"/>
    <property type="match status" value="1"/>
</dbReference>
<dbReference type="PANTHER" id="PTHR33747:SF1">
    <property type="entry name" value="ADENYLATE CYCLASE-ASSOCIATED CAP C-TERMINAL DOMAIN-CONTAINING PROTEIN"/>
    <property type="match status" value="1"/>
</dbReference>
<dbReference type="InterPro" id="IPR032710">
    <property type="entry name" value="NTF2-like_dom_sf"/>
</dbReference>
<evidence type="ECO:0000313" key="4">
    <source>
        <dbReference type="EMBL" id="CCO93950.1"/>
    </source>
</evidence>
<dbReference type="SUPFAM" id="SSF54427">
    <property type="entry name" value="NTF2-like"/>
    <property type="match status" value="1"/>
</dbReference>
<dbReference type="InterPro" id="IPR023006">
    <property type="entry name" value="YchJ-like"/>
</dbReference>
<name>A0A831A1U4_ERWAM</name>
<evidence type="ECO:0000256" key="2">
    <source>
        <dbReference type="HAMAP-Rule" id="MF_00612"/>
    </source>
</evidence>
<evidence type="ECO:0000259" key="3">
    <source>
        <dbReference type="Pfam" id="PF17775"/>
    </source>
</evidence>
<evidence type="ECO:0000313" key="5">
    <source>
        <dbReference type="Proteomes" id="UP000013111"/>
    </source>
</evidence>
<dbReference type="HAMAP" id="MF_00612">
    <property type="entry name" value="UPF0225"/>
    <property type="match status" value="1"/>
</dbReference>
<dbReference type="EMBL" id="CAPB01000021">
    <property type="protein sequence ID" value="CCO93950.1"/>
    <property type="molecule type" value="Genomic_DNA"/>
</dbReference>
<reference evidence="4 5" key="2">
    <citation type="submission" date="2013-04" db="EMBL/GenBank/DDBJ databases">
        <title>Comparative genomics of 12 strains of Erwinia amylovora identifies a pan-genome with a large conserved core and provides insights into host specificity.</title>
        <authorList>
            <person name="Mann R.A."/>
            <person name="Smits T.H.M."/>
            <person name="Buehlmann A."/>
            <person name="Blom J."/>
            <person name="Goesmann A."/>
            <person name="Frey J.E."/>
            <person name="Plummer K.M."/>
            <person name="Beer S.V."/>
            <person name="Luck J."/>
            <person name="Duffy B."/>
            <person name="Rodoni B."/>
        </authorList>
    </citation>
    <scope>NUCLEOTIDE SEQUENCE [LARGE SCALE GENOMIC DNA]</scope>
    <source>
        <strain evidence="5">CFBP 1232</strain>
    </source>
</reference>
<dbReference type="Pfam" id="PF17775">
    <property type="entry name" value="YchJ_M-like"/>
    <property type="match status" value="1"/>
</dbReference>
<dbReference type="NCBIfam" id="NF002486">
    <property type="entry name" value="PRK01752.1"/>
    <property type="match status" value="1"/>
</dbReference>
<protein>
    <recommendedName>
        <fullName evidence="2">UPF0225 protein BN437_2020</fullName>
    </recommendedName>
</protein>
<reference evidence="4 5" key="1">
    <citation type="submission" date="2012-11" db="EMBL/GenBank/DDBJ databases">
        <authorList>
            <person name="Linke B."/>
        </authorList>
    </citation>
    <scope>NUCLEOTIDE SEQUENCE [LARGE SCALE GENOMIC DNA]</scope>
    <source>
        <strain evidence="5">CFBP 1232</strain>
    </source>
</reference>
<dbReference type="Gene3D" id="3.10.450.50">
    <property type="match status" value="1"/>
</dbReference>
<dbReference type="InterPro" id="IPR048469">
    <property type="entry name" value="YchJ-like_M"/>
</dbReference>
<sequence length="153" mass="17551">MSENCPCGSGLQYSLCCEPYLRGRAWPGTPEALMRSRYSAYVKQDLHYLIASWHPSCQAQNFAASLEESFATTRWLGLRVITTDVDTEQGQGYVTFFARLAENQQESFIHERSRFLREEQRWYYIDGTFPPTGRNDRCPCGSGKKHKKCCGQS</sequence>
<dbReference type="Proteomes" id="UP000013111">
    <property type="component" value="Unassembled WGS sequence"/>
</dbReference>
<dbReference type="Pfam" id="PF02810">
    <property type="entry name" value="SEC-C"/>
    <property type="match status" value="2"/>
</dbReference>
<dbReference type="NCBIfam" id="NF002449">
    <property type="entry name" value="PRK01617.1"/>
    <property type="match status" value="1"/>
</dbReference>
<dbReference type="GeneID" id="97606203"/>
<comment type="caution">
    <text evidence="4">The sequence shown here is derived from an EMBL/GenBank/DDBJ whole genome shotgun (WGS) entry which is preliminary data.</text>
</comment>
<evidence type="ECO:0000256" key="1">
    <source>
        <dbReference type="ARBA" id="ARBA00010839"/>
    </source>
</evidence>
<accession>A0A831A1U4</accession>